<reference evidence="2 3" key="1">
    <citation type="submission" date="2020-08" db="EMBL/GenBank/DDBJ databases">
        <title>Genomic Encyclopedia of Type Strains, Phase III (KMG-III): the genomes of soil and plant-associated and newly described type strains.</title>
        <authorList>
            <person name="Whitman W."/>
        </authorList>
    </citation>
    <scope>NUCLEOTIDE SEQUENCE [LARGE SCALE GENOMIC DNA]</scope>
    <source>
        <strain evidence="2 3">CECT 8803</strain>
    </source>
</reference>
<gene>
    <name evidence="2" type="ORF">FHR98_003087</name>
</gene>
<feature type="transmembrane region" description="Helical" evidence="1">
    <location>
        <begin position="12"/>
        <end position="33"/>
    </location>
</feature>
<name>A0A839SVE6_9PROT</name>
<sequence length="39" mass="4222">MRGTKSSLVKKLLWFAAYWIIGVLAVGALAYGLRAVINA</sequence>
<dbReference type="EMBL" id="JACHXA010000010">
    <property type="protein sequence ID" value="MBB3066777.1"/>
    <property type="molecule type" value="Genomic_DNA"/>
</dbReference>
<evidence type="ECO:0000313" key="3">
    <source>
        <dbReference type="Proteomes" id="UP000581135"/>
    </source>
</evidence>
<evidence type="ECO:0008006" key="4">
    <source>
        <dbReference type="Google" id="ProtNLM"/>
    </source>
</evidence>
<organism evidence="2 3">
    <name type="scientific">Limibacillus halophilus</name>
    <dbReference type="NCBI Taxonomy" id="1579333"/>
    <lineage>
        <taxon>Bacteria</taxon>
        <taxon>Pseudomonadati</taxon>
        <taxon>Pseudomonadota</taxon>
        <taxon>Alphaproteobacteria</taxon>
        <taxon>Rhodospirillales</taxon>
        <taxon>Rhodovibrionaceae</taxon>
        <taxon>Limibacillus</taxon>
    </lineage>
</organism>
<dbReference type="Proteomes" id="UP000581135">
    <property type="component" value="Unassembled WGS sequence"/>
</dbReference>
<evidence type="ECO:0000256" key="1">
    <source>
        <dbReference type="SAM" id="Phobius"/>
    </source>
</evidence>
<dbReference type="AlphaFoldDB" id="A0A839SVE6"/>
<protein>
    <recommendedName>
        <fullName evidence="4">DUF2474 domain-containing protein</fullName>
    </recommendedName>
</protein>
<accession>A0A839SVE6</accession>
<proteinExistence type="predicted"/>
<comment type="caution">
    <text evidence="2">The sequence shown here is derived from an EMBL/GenBank/DDBJ whole genome shotgun (WGS) entry which is preliminary data.</text>
</comment>
<keyword evidence="1" id="KW-1133">Transmembrane helix</keyword>
<keyword evidence="1" id="KW-0472">Membrane</keyword>
<keyword evidence="1" id="KW-0812">Transmembrane</keyword>
<evidence type="ECO:0000313" key="2">
    <source>
        <dbReference type="EMBL" id="MBB3066777.1"/>
    </source>
</evidence>
<keyword evidence="3" id="KW-1185">Reference proteome</keyword>